<dbReference type="Pfam" id="PF00535">
    <property type="entry name" value="Glycos_transf_2"/>
    <property type="match status" value="1"/>
</dbReference>
<sequence>MFGVAVNYFGMKNYPLSVKESAKFAISLLKNCPEVTTIILVDGSATADDELRNYCQSIDTNYLHEGRVLSFAEAYNLGISKLTESWVVTMASDIYVYPGTFTTFWKFIETHKDKAIGCLIPYLSRCDFPLQRAAAHSKKHSCYSPIMTLNLNVFPKDVYEKIGGISTTYTGNFNDIDLSVKLQKNGLNIFLVNNYVQHYGRLTLRYGTNVDGRADWKNFYADYPDLKGNSELWSLRLDKFLRNPLLKLVFRIAMKVKNEKLKHKLHKLVYAMIPVMQKV</sequence>
<protein>
    <recommendedName>
        <fullName evidence="1">Glycosyltransferase 2-like domain-containing protein</fullName>
    </recommendedName>
</protein>
<evidence type="ECO:0000313" key="2">
    <source>
        <dbReference type="EMBL" id="OKH35967.1"/>
    </source>
</evidence>
<dbReference type="AlphaFoldDB" id="A0A1U7IG24"/>
<dbReference type="SUPFAM" id="SSF53448">
    <property type="entry name" value="Nucleotide-diphospho-sugar transferases"/>
    <property type="match status" value="1"/>
</dbReference>
<dbReference type="InterPro" id="IPR001173">
    <property type="entry name" value="Glyco_trans_2-like"/>
</dbReference>
<dbReference type="Gene3D" id="3.90.550.10">
    <property type="entry name" value="Spore Coat Polysaccharide Biosynthesis Protein SpsA, Chain A"/>
    <property type="match status" value="1"/>
</dbReference>
<dbReference type="EMBL" id="MRCE01000018">
    <property type="protein sequence ID" value="OKH35967.1"/>
    <property type="molecule type" value="Genomic_DNA"/>
</dbReference>
<evidence type="ECO:0000313" key="3">
    <source>
        <dbReference type="Proteomes" id="UP000185860"/>
    </source>
</evidence>
<comment type="caution">
    <text evidence="2">The sequence shown here is derived from an EMBL/GenBank/DDBJ whole genome shotgun (WGS) entry which is preliminary data.</text>
</comment>
<accession>A0A1U7IG24</accession>
<dbReference type="Proteomes" id="UP000185860">
    <property type="component" value="Unassembled WGS sequence"/>
</dbReference>
<name>A0A1U7IG24_9CYAN</name>
<dbReference type="STRING" id="454136.NIES2119_18380"/>
<dbReference type="InterPro" id="IPR029044">
    <property type="entry name" value="Nucleotide-diphossugar_trans"/>
</dbReference>
<organism evidence="2 3">
    <name type="scientific">[Phormidium ambiguum] IAM M-71</name>
    <dbReference type="NCBI Taxonomy" id="454136"/>
    <lineage>
        <taxon>Bacteria</taxon>
        <taxon>Bacillati</taxon>
        <taxon>Cyanobacteriota</taxon>
        <taxon>Cyanophyceae</taxon>
        <taxon>Oscillatoriophycideae</taxon>
        <taxon>Aerosakkonematales</taxon>
        <taxon>Aerosakkonemataceae</taxon>
        <taxon>Floridanema</taxon>
    </lineage>
</organism>
<evidence type="ECO:0000259" key="1">
    <source>
        <dbReference type="Pfam" id="PF00535"/>
    </source>
</evidence>
<dbReference type="RefSeq" id="WP_073594962.1">
    <property type="nucleotide sequence ID" value="NZ_MRCE01000018.1"/>
</dbReference>
<reference evidence="2 3" key="1">
    <citation type="submission" date="2016-11" db="EMBL/GenBank/DDBJ databases">
        <title>Draft Genome Sequences of Nine Cyanobacterial Strains from Diverse Habitats.</title>
        <authorList>
            <person name="Zhu T."/>
            <person name="Hou S."/>
            <person name="Lu X."/>
            <person name="Hess W.R."/>
        </authorList>
    </citation>
    <scope>NUCLEOTIDE SEQUENCE [LARGE SCALE GENOMIC DNA]</scope>
    <source>
        <strain evidence="2 3">IAM M-71</strain>
    </source>
</reference>
<proteinExistence type="predicted"/>
<gene>
    <name evidence="2" type="ORF">NIES2119_18380</name>
</gene>
<feature type="domain" description="Glycosyltransferase 2-like" evidence="1">
    <location>
        <begin position="27"/>
        <end position="133"/>
    </location>
</feature>
<dbReference type="OrthoDB" id="9771846at2"/>